<proteinExistence type="predicted"/>
<gene>
    <name evidence="1" type="ORF">L1987_61676</name>
</gene>
<sequence length="226" mass="25998">MMANLSLDGGKRGKPHQTQSREIWMAKRIVRKVRDFKRKSKNNFSNQFVSQNRKMMSRAEKSDKNDLEKIKHASEMLWVELEKEHQEQCKSENTVHVESYETFIEFLVMLENHEQVMNNKESTKTRATTPTSEPEEDEVYYEDQAILDARMVGSYFVGTGVLTADQFDGSCGTSNMEIAESEAMKDVVEESENQSNSSSEELHEDEDDSSEDLVIITNDDFLQCGK</sequence>
<dbReference type="EMBL" id="CM042038">
    <property type="protein sequence ID" value="KAI3730506.1"/>
    <property type="molecule type" value="Genomic_DNA"/>
</dbReference>
<comment type="caution">
    <text evidence="1">The sequence shown here is derived from an EMBL/GenBank/DDBJ whole genome shotgun (WGS) entry which is preliminary data.</text>
</comment>
<dbReference type="Proteomes" id="UP001056120">
    <property type="component" value="Linkage Group LG21"/>
</dbReference>
<name>A0ACB9C8B4_9ASTR</name>
<evidence type="ECO:0000313" key="1">
    <source>
        <dbReference type="EMBL" id="KAI3730506.1"/>
    </source>
</evidence>
<keyword evidence="2" id="KW-1185">Reference proteome</keyword>
<protein>
    <submittedName>
        <fullName evidence="1">Uncharacterized protein</fullName>
    </submittedName>
</protein>
<reference evidence="1 2" key="2">
    <citation type="journal article" date="2022" name="Mol. Ecol. Resour.">
        <title>The genomes of chicory, endive, great burdock and yacon provide insights into Asteraceae paleo-polyploidization history and plant inulin production.</title>
        <authorList>
            <person name="Fan W."/>
            <person name="Wang S."/>
            <person name="Wang H."/>
            <person name="Wang A."/>
            <person name="Jiang F."/>
            <person name="Liu H."/>
            <person name="Zhao H."/>
            <person name="Xu D."/>
            <person name="Zhang Y."/>
        </authorList>
    </citation>
    <scope>NUCLEOTIDE SEQUENCE [LARGE SCALE GENOMIC DNA]</scope>
    <source>
        <strain evidence="2">cv. Yunnan</strain>
        <tissue evidence="1">Leaves</tissue>
    </source>
</reference>
<reference evidence="2" key="1">
    <citation type="journal article" date="2022" name="Mol. Ecol. Resour.">
        <title>The genomes of chicory, endive, great burdock and yacon provide insights into Asteraceae palaeo-polyploidization history and plant inulin production.</title>
        <authorList>
            <person name="Fan W."/>
            <person name="Wang S."/>
            <person name="Wang H."/>
            <person name="Wang A."/>
            <person name="Jiang F."/>
            <person name="Liu H."/>
            <person name="Zhao H."/>
            <person name="Xu D."/>
            <person name="Zhang Y."/>
        </authorList>
    </citation>
    <scope>NUCLEOTIDE SEQUENCE [LARGE SCALE GENOMIC DNA]</scope>
    <source>
        <strain evidence="2">cv. Yunnan</strain>
    </source>
</reference>
<organism evidence="1 2">
    <name type="scientific">Smallanthus sonchifolius</name>
    <dbReference type="NCBI Taxonomy" id="185202"/>
    <lineage>
        <taxon>Eukaryota</taxon>
        <taxon>Viridiplantae</taxon>
        <taxon>Streptophyta</taxon>
        <taxon>Embryophyta</taxon>
        <taxon>Tracheophyta</taxon>
        <taxon>Spermatophyta</taxon>
        <taxon>Magnoliopsida</taxon>
        <taxon>eudicotyledons</taxon>
        <taxon>Gunneridae</taxon>
        <taxon>Pentapetalae</taxon>
        <taxon>asterids</taxon>
        <taxon>campanulids</taxon>
        <taxon>Asterales</taxon>
        <taxon>Asteraceae</taxon>
        <taxon>Asteroideae</taxon>
        <taxon>Heliantheae alliance</taxon>
        <taxon>Millerieae</taxon>
        <taxon>Smallanthus</taxon>
    </lineage>
</organism>
<accession>A0ACB9C8B4</accession>
<evidence type="ECO:0000313" key="2">
    <source>
        <dbReference type="Proteomes" id="UP001056120"/>
    </source>
</evidence>